<comment type="caution">
    <text evidence="1">The sequence shown here is derived from an EMBL/GenBank/DDBJ whole genome shotgun (WGS) entry which is preliminary data.</text>
</comment>
<reference evidence="1 2" key="1">
    <citation type="submission" date="2012-12" db="EMBL/GenBank/DDBJ databases">
        <title>Genome assembly of Fulvivirga imtechensis AK7.</title>
        <authorList>
            <person name="Nupur N."/>
            <person name="Khatri I."/>
            <person name="Kumar R."/>
            <person name="Subramanian S."/>
            <person name="Pinnaka A."/>
        </authorList>
    </citation>
    <scope>NUCLEOTIDE SEQUENCE [LARGE SCALE GENOMIC DNA]</scope>
    <source>
        <strain evidence="1 2">AK7</strain>
    </source>
</reference>
<name>L8K302_9BACT</name>
<dbReference type="Proteomes" id="UP000011135">
    <property type="component" value="Unassembled WGS sequence"/>
</dbReference>
<sequence>MGFSKSNSMSFLVKATKLKLIWTFGKHLLHFQQFEKKLK</sequence>
<dbReference type="AlphaFoldDB" id="L8K302"/>
<evidence type="ECO:0000313" key="1">
    <source>
        <dbReference type="EMBL" id="ELR73837.1"/>
    </source>
</evidence>
<dbReference type="STRING" id="1237149.C900_00001"/>
<proteinExistence type="predicted"/>
<protein>
    <submittedName>
        <fullName evidence="1">Uncharacterized protein</fullName>
    </submittedName>
</protein>
<evidence type="ECO:0000313" key="2">
    <source>
        <dbReference type="Proteomes" id="UP000011135"/>
    </source>
</evidence>
<keyword evidence="2" id="KW-1185">Reference proteome</keyword>
<dbReference type="EMBL" id="AMZN01000001">
    <property type="protein sequence ID" value="ELR73837.1"/>
    <property type="molecule type" value="Genomic_DNA"/>
</dbReference>
<accession>L8K302</accession>
<gene>
    <name evidence="1" type="ORF">C900_00001</name>
</gene>
<organism evidence="1 2">
    <name type="scientific">Fulvivirga imtechensis AK7</name>
    <dbReference type="NCBI Taxonomy" id="1237149"/>
    <lineage>
        <taxon>Bacteria</taxon>
        <taxon>Pseudomonadati</taxon>
        <taxon>Bacteroidota</taxon>
        <taxon>Cytophagia</taxon>
        <taxon>Cytophagales</taxon>
        <taxon>Fulvivirgaceae</taxon>
        <taxon>Fulvivirga</taxon>
    </lineage>
</organism>